<keyword evidence="1 3" id="KW-0732">Signal</keyword>
<gene>
    <name evidence="5" type="ORF">SPARVUS_LOCUS9304947</name>
</gene>
<evidence type="ECO:0000259" key="4">
    <source>
        <dbReference type="PROSITE" id="PS50835"/>
    </source>
</evidence>
<organism evidence="5 6">
    <name type="scientific">Staurois parvus</name>
    <dbReference type="NCBI Taxonomy" id="386267"/>
    <lineage>
        <taxon>Eukaryota</taxon>
        <taxon>Metazoa</taxon>
        <taxon>Chordata</taxon>
        <taxon>Craniata</taxon>
        <taxon>Vertebrata</taxon>
        <taxon>Euteleostomi</taxon>
        <taxon>Amphibia</taxon>
        <taxon>Batrachia</taxon>
        <taxon>Anura</taxon>
        <taxon>Neobatrachia</taxon>
        <taxon>Ranoidea</taxon>
        <taxon>Ranidae</taxon>
        <taxon>Staurois</taxon>
    </lineage>
</organism>
<dbReference type="InterPro" id="IPR003599">
    <property type="entry name" value="Ig_sub"/>
</dbReference>
<accession>A0ABN9E6I6</accession>
<dbReference type="PANTHER" id="PTHR11481">
    <property type="entry name" value="IMMUNOGLOBULIN FC RECEPTOR"/>
    <property type="match status" value="1"/>
</dbReference>
<evidence type="ECO:0000313" key="5">
    <source>
        <dbReference type="EMBL" id="CAI9580495.1"/>
    </source>
</evidence>
<evidence type="ECO:0000313" key="6">
    <source>
        <dbReference type="Proteomes" id="UP001162483"/>
    </source>
</evidence>
<evidence type="ECO:0000256" key="1">
    <source>
        <dbReference type="ARBA" id="ARBA00022729"/>
    </source>
</evidence>
<reference evidence="5" key="1">
    <citation type="submission" date="2023-05" db="EMBL/GenBank/DDBJ databases">
        <authorList>
            <person name="Stuckert A."/>
        </authorList>
    </citation>
    <scope>NUCLEOTIDE SEQUENCE</scope>
</reference>
<feature type="non-terminal residue" evidence="5">
    <location>
        <position position="128"/>
    </location>
</feature>
<feature type="signal peptide" evidence="3">
    <location>
        <begin position="1"/>
        <end position="20"/>
    </location>
</feature>
<dbReference type="InterPro" id="IPR007110">
    <property type="entry name" value="Ig-like_dom"/>
</dbReference>
<dbReference type="InterPro" id="IPR036179">
    <property type="entry name" value="Ig-like_dom_sf"/>
</dbReference>
<dbReference type="InterPro" id="IPR050488">
    <property type="entry name" value="Ig_Fc_receptor"/>
</dbReference>
<dbReference type="EMBL" id="CATNWA010015192">
    <property type="protein sequence ID" value="CAI9580495.1"/>
    <property type="molecule type" value="Genomic_DNA"/>
</dbReference>
<feature type="non-terminal residue" evidence="5">
    <location>
        <position position="1"/>
    </location>
</feature>
<dbReference type="PANTHER" id="PTHR11481:SF64">
    <property type="entry name" value="FC RECEPTOR-LIKE PROTEIN 4"/>
    <property type="match status" value="1"/>
</dbReference>
<feature type="domain" description="Ig-like" evidence="4">
    <location>
        <begin position="23"/>
        <end position="105"/>
    </location>
</feature>
<feature type="chain" id="PRO_5045673078" description="Ig-like domain-containing protein" evidence="3">
    <location>
        <begin position="21"/>
        <end position="128"/>
    </location>
</feature>
<dbReference type="Pfam" id="PF13927">
    <property type="entry name" value="Ig_3"/>
    <property type="match status" value="1"/>
</dbReference>
<dbReference type="PROSITE" id="PS50835">
    <property type="entry name" value="IG_LIKE"/>
    <property type="match status" value="1"/>
</dbReference>
<evidence type="ECO:0000256" key="3">
    <source>
        <dbReference type="SAM" id="SignalP"/>
    </source>
</evidence>
<dbReference type="SUPFAM" id="SSF48726">
    <property type="entry name" value="Immunoglobulin"/>
    <property type="match status" value="1"/>
</dbReference>
<keyword evidence="6" id="KW-1185">Reference proteome</keyword>
<protein>
    <recommendedName>
        <fullName evidence="4">Ig-like domain-containing protein</fullName>
    </recommendedName>
</protein>
<sequence length="128" mass="14108">TVSVLLAIVFLSLTEGRSGGAKPVVTFTPNWGNILYNDHVTLTCNVPSTGPEEPWTYQWYKDSQPIPGDQQSLHIIGSDVQRDRGDYQCRVSGGDISDPVFLNVTQAFVILQRPPSAIYEGDPLTLRC</sequence>
<comment type="caution">
    <text evidence="5">The sequence shown here is derived from an EMBL/GenBank/DDBJ whole genome shotgun (WGS) entry which is preliminary data.</text>
</comment>
<dbReference type="SMART" id="SM00409">
    <property type="entry name" value="IG"/>
    <property type="match status" value="1"/>
</dbReference>
<keyword evidence="2" id="KW-1015">Disulfide bond</keyword>
<dbReference type="InterPro" id="IPR013783">
    <property type="entry name" value="Ig-like_fold"/>
</dbReference>
<dbReference type="Gene3D" id="2.60.40.10">
    <property type="entry name" value="Immunoglobulins"/>
    <property type="match status" value="1"/>
</dbReference>
<proteinExistence type="predicted"/>
<name>A0ABN9E6I6_9NEOB</name>
<dbReference type="Proteomes" id="UP001162483">
    <property type="component" value="Unassembled WGS sequence"/>
</dbReference>
<evidence type="ECO:0000256" key="2">
    <source>
        <dbReference type="ARBA" id="ARBA00023157"/>
    </source>
</evidence>